<evidence type="ECO:0000313" key="3">
    <source>
        <dbReference type="Proteomes" id="UP000037660"/>
    </source>
</evidence>
<evidence type="ECO:0000259" key="1">
    <source>
        <dbReference type="Pfam" id="PF03016"/>
    </source>
</evidence>
<dbReference type="AlphaFoldDB" id="A0A0K8P8I8"/>
<reference evidence="3" key="1">
    <citation type="submission" date="2015-07" db="EMBL/GenBank/DDBJ databases">
        <title>Discovery of a poly(ethylene terephthalate assimilation.</title>
        <authorList>
            <person name="Yoshida S."/>
            <person name="Hiraga K."/>
            <person name="Takehana T."/>
            <person name="Taniguchi I."/>
            <person name="Yamaji H."/>
            <person name="Maeda Y."/>
            <person name="Toyohara K."/>
            <person name="Miyamoto K."/>
            <person name="Kimura Y."/>
            <person name="Oda K."/>
        </authorList>
    </citation>
    <scope>NUCLEOTIDE SEQUENCE [LARGE SCALE GENOMIC DNA]</scope>
    <source>
        <strain evidence="3">NBRC 110686 / TISTR 2288 / 201-F6</strain>
    </source>
</reference>
<dbReference type="EMBL" id="BBYR01000108">
    <property type="protein sequence ID" value="GAP38951.1"/>
    <property type="molecule type" value="Genomic_DNA"/>
</dbReference>
<evidence type="ECO:0000313" key="2">
    <source>
        <dbReference type="EMBL" id="GAP38951.1"/>
    </source>
</evidence>
<protein>
    <recommendedName>
        <fullName evidence="1">Exostosin GT47 domain-containing protein</fullName>
    </recommendedName>
</protein>
<dbReference type="STRING" id="1547922.ISF6_0264"/>
<keyword evidence="3" id="KW-1185">Reference proteome</keyword>
<comment type="caution">
    <text evidence="2">The sequence shown here is derived from an EMBL/GenBank/DDBJ whole genome shotgun (WGS) entry which is preliminary data.</text>
</comment>
<accession>A0A0K8P8I8</accession>
<reference evidence="2 3" key="2">
    <citation type="journal article" date="2016" name="Science">
        <title>A bacterium that degrades and assimilates poly(ethylene terephthalate).</title>
        <authorList>
            <person name="Yoshida S."/>
            <person name="Hiraga K."/>
            <person name="Takehana T."/>
            <person name="Taniguchi I."/>
            <person name="Yamaji H."/>
            <person name="Maeda Y."/>
            <person name="Toyohara K."/>
            <person name="Miyamoto K."/>
            <person name="Kimura Y."/>
            <person name="Oda K."/>
        </authorList>
    </citation>
    <scope>NUCLEOTIDE SEQUENCE [LARGE SCALE GENOMIC DNA]</scope>
    <source>
        <strain evidence="3">NBRC 110686 / TISTR 2288 / 201-F6</strain>
    </source>
</reference>
<organism evidence="2 3">
    <name type="scientific">Piscinibacter sakaiensis</name>
    <name type="common">Ideonella sakaiensis</name>
    <dbReference type="NCBI Taxonomy" id="1547922"/>
    <lineage>
        <taxon>Bacteria</taxon>
        <taxon>Pseudomonadati</taxon>
        <taxon>Pseudomonadota</taxon>
        <taxon>Betaproteobacteria</taxon>
        <taxon>Burkholderiales</taxon>
        <taxon>Sphaerotilaceae</taxon>
        <taxon>Piscinibacter</taxon>
    </lineage>
</organism>
<dbReference type="Pfam" id="PF03016">
    <property type="entry name" value="Exostosin_GT47"/>
    <property type="match status" value="1"/>
</dbReference>
<feature type="domain" description="Exostosin GT47" evidence="1">
    <location>
        <begin position="135"/>
        <end position="278"/>
    </location>
</feature>
<name>A0A0K8P8I8_PISS1</name>
<dbReference type="InterPro" id="IPR040911">
    <property type="entry name" value="Exostosin_GT47"/>
</dbReference>
<proteinExistence type="predicted"/>
<sequence>MFWQFPCRTEAAAAQRHAGLDRPGELYLPLPWATWIDKQQLDLAALARVEAVLAERRRAAPGGLRVHTVCQHIFWARMLPVWRDLGVTDAWVSHRFAGGTRRASEEAQAAGVVLHPWSLFAVNVEDPARRAGLAPGLPASEREWLASFVGRYAEGYVSDHRLQLQALAGEPGCHIDVNTERWHFEDVVYGHQVRGEALADTYRIDERVERYNRLLCRSRFALCPTGSGPNTLRFWEALAVGSVPVLLGPAPELPSGGSLPAIDWEAIVLREEGDDMQGMLERLRQIGADEWQRRSALGRQAYLQVTRQVCFPAEQPVG</sequence>
<gene>
    <name evidence="2" type="ORF">ISF6_0264</name>
</gene>
<dbReference type="Proteomes" id="UP000037660">
    <property type="component" value="Unassembled WGS sequence"/>
</dbReference>